<evidence type="ECO:0000313" key="3">
    <source>
        <dbReference type="EMBL" id="MFD0916414.1"/>
    </source>
</evidence>
<dbReference type="EMBL" id="JBHTJV010000005">
    <property type="protein sequence ID" value="MFD0916414.1"/>
    <property type="molecule type" value="Genomic_DNA"/>
</dbReference>
<feature type="domain" description="Dystroglycan-type cadherin-like" evidence="2">
    <location>
        <begin position="3101"/>
        <end position="3197"/>
    </location>
</feature>
<dbReference type="Pfam" id="PF17963">
    <property type="entry name" value="Big_9"/>
    <property type="match status" value="7"/>
</dbReference>
<feature type="compositionally biased region" description="Basic and acidic residues" evidence="1">
    <location>
        <begin position="3606"/>
        <end position="3617"/>
    </location>
</feature>
<gene>
    <name evidence="3" type="ORF">ACFQ14_08350</name>
</gene>
<dbReference type="PANTHER" id="PTHR14139">
    <property type="entry name" value="CALSYNTENIN"/>
    <property type="match status" value="1"/>
</dbReference>
<evidence type="ECO:0000313" key="4">
    <source>
        <dbReference type="Proteomes" id="UP001597101"/>
    </source>
</evidence>
<evidence type="ECO:0000256" key="1">
    <source>
        <dbReference type="SAM" id="MobiDB-lite"/>
    </source>
</evidence>
<dbReference type="InterPro" id="IPR006644">
    <property type="entry name" value="Cadg"/>
</dbReference>
<accession>A0ABW3FEQ0</accession>
<comment type="caution">
    <text evidence="3">The sequence shown here is derived from an EMBL/GenBank/DDBJ whole genome shotgun (WGS) entry which is preliminary data.</text>
</comment>
<dbReference type="Gene3D" id="2.60.40.10">
    <property type="entry name" value="Immunoglobulins"/>
    <property type="match status" value="3"/>
</dbReference>
<dbReference type="SMART" id="SM00736">
    <property type="entry name" value="CADG"/>
    <property type="match status" value="2"/>
</dbReference>
<dbReference type="InterPro" id="IPR025592">
    <property type="entry name" value="DUF4347"/>
</dbReference>
<keyword evidence="4" id="KW-1185">Reference proteome</keyword>
<dbReference type="NCBIfam" id="NF012211">
    <property type="entry name" value="tand_rpt_95"/>
    <property type="match status" value="9"/>
</dbReference>
<dbReference type="Pfam" id="PF14252">
    <property type="entry name" value="DUF4347"/>
    <property type="match status" value="1"/>
</dbReference>
<dbReference type="Proteomes" id="UP001597101">
    <property type="component" value="Unassembled WGS sequence"/>
</dbReference>
<proteinExistence type="predicted"/>
<dbReference type="Gene3D" id="2.60.40.3440">
    <property type="match status" value="4"/>
</dbReference>
<dbReference type="SUPFAM" id="SSF141072">
    <property type="entry name" value="CalX-like"/>
    <property type="match status" value="1"/>
</dbReference>
<dbReference type="Pfam" id="PF05345">
    <property type="entry name" value="He_PIG"/>
    <property type="match status" value="3"/>
</dbReference>
<dbReference type="Pfam" id="PF17892">
    <property type="entry name" value="Cadherin_5"/>
    <property type="match status" value="3"/>
</dbReference>
<evidence type="ECO:0000259" key="2">
    <source>
        <dbReference type="SMART" id="SM00736"/>
    </source>
</evidence>
<dbReference type="InterPro" id="IPR041690">
    <property type="entry name" value="Cadherin_5"/>
</dbReference>
<feature type="region of interest" description="Disordered" evidence="1">
    <location>
        <begin position="3598"/>
        <end position="3617"/>
    </location>
</feature>
<organism evidence="3 4">
    <name type="scientific">Pseudahrensia aquimaris</name>
    <dbReference type="NCBI Taxonomy" id="744461"/>
    <lineage>
        <taxon>Bacteria</taxon>
        <taxon>Pseudomonadati</taxon>
        <taxon>Pseudomonadota</taxon>
        <taxon>Alphaproteobacteria</taxon>
        <taxon>Hyphomicrobiales</taxon>
        <taxon>Ahrensiaceae</taxon>
        <taxon>Pseudahrensia</taxon>
    </lineage>
</organism>
<name>A0ABW3FEQ0_9HYPH</name>
<dbReference type="InterPro" id="IPR015919">
    <property type="entry name" value="Cadherin-like_sf"/>
</dbReference>
<dbReference type="InterPro" id="IPR038081">
    <property type="entry name" value="CalX-like_sf"/>
</dbReference>
<dbReference type="SUPFAM" id="SSF49313">
    <property type="entry name" value="Cadherin-like"/>
    <property type="match status" value="3"/>
</dbReference>
<dbReference type="Gene3D" id="2.60.40.2810">
    <property type="match status" value="2"/>
</dbReference>
<protein>
    <submittedName>
        <fullName evidence="3">Tandem-95 repeat protein</fullName>
    </submittedName>
</protein>
<sequence length="3617" mass="373001">MPAPSREKPLMRALEPRILLDAATVETALDIAGQAAHSQLADDYMATSHAVQDETDGAAAGVKDFERSGESVASERREIVFIDAGVPDQEDLISALEPGAQVVMIEAGRDGVEQIAQALEGAVSYDAVHIFAHGSAGSLQLGDGELTAATITGQYRETLRGLSQALGDDADILIYGCSFGQGAVGERAAALLAEATGADIAASDDLTGHESLSGDWDLEVQVGEVEATVFSAPEWQGILGPEFTIEALAQPEISNPSGGVVGMLGTVALWNGAVTFDPDNGDPTQTFSLRATVLQQSETVSTTFETVQPGGDMRVVLTNFGAEVGTNGPDRVLTTGTTGVLWEIIDPVTGMLANPAEINITFSDIDGRVGSPMIEESVNINLANLYGYTTEAGTDLDISDDDFDLMVAGTTQGNNNPLSQVGAYWANSSQFLVSYNSNTTTVEFDMDGNGDVIFSNPVVTPTQELDLDGNDSTAVGQNYTVAYLNGLPAGPIADSPVPIVDQDVTIMDIDSYLMESVVVTLTNASSGDVLNVDTGVMTALGINATVDTSMPGEIVVTLAGRSLNENYETALQAITYENTESDANFDRTTPRIITFELRDGLITTTGAQTTITFGVVDGTPNAVPNVYVENEDTPINATAATGLLANDRDPDGGNLNVIAAFDSNGDAISVGGPPANLPSGATFLLNSDGSFSYFPASNESGTEFIRYTISDGTQLTTSWATFNIKPVVDPITLDVVQPDNVSDEDASSDPISVSFSVADPSQTQTVRVNNIPTGVVLTDGTNIYTSPTPFANVEIDGWDLSQLRVLPLENSDEDITINIVATTQEADGSMMMDTRSVTFEVNAVADAAIIAIDAVGGPVDATVQIGTAITLELFDEDGSEMITDIMIGNIPTGAQIFVSGVERTVTAGMINLSLADLSDVLFVPPQTGNDVIYPLEVFVTTTEVSPENNVTSVSNVVGPVPLVIDLNSNDDPVAAVNDRAITGSGIPVTLPLLFNDFIPDGGGLVTEVDGQGINTSNPVTLPNGMGVVSMDSSENIIFTPSGTFSGLAVFTYGMRDLDGSTDSATVVVDVQPVWNISGPTSPVNEGDNAVFEIELFGAQEPGKMVSVDFAFSNLGASAADVGVLYDALDDAVAFTSDDGFSRVGDTLEYTAPLAAYPAVVDPAGTFVDISGPGDSDLALSLGNDGIASTGIGFDFNFFGEDYDSVFVSSDGYVTFGSPIGVSNNVALDGTAFGGRPAIAALWDDLTQASGDVLVRTTDAPEGIREFIIQWNDVSREGGGPGTGTFQLILSEADGSVRMNYQDIDFGGGASGGQSATVGIEGPNGLFTNYSFDGSPTIANGTSILFSRPNAVTPTMTVALSIVDDPTFEIRENFALSLSNSVNTRIGLDVAQVTIEVSDNSAPNAQDDTVIVDEITVGQIDVLNNPFGSDTDAEGHSLTTNAVNGSALIVGESVTIPSGAIVTMQSNGVFTYDPNGVFNSLPPGGLGADSFTYRVEDEFGASSIATVNVQIDGINIITVVDLNGPLLSGPSGISSFSPDDPPLRINSLDAEVVDGDNDDFTRLDLTLVDFLQSGSEVVTVAGHALTFGTADTQTVTFAGESVDITYDGAADISVVLNGGGAMPIALVNEILREVTYQNTSSADLAGLRQIEFQTNDGIDPSLVATARINVVGSNVAPDAQDDVLSTPVAEDSSITIAASTLLFNDSDADFDPITIIAVDGGANGNAVLDGSGDVVFTPNADFNGTAQFTYTIADGNGATADATVTITVTSVLDAPRIDLNGVIPGRDYTANYVEGGAPVSLLDSTGFVLNPDGGTIDTLTITLTNGFVGDRFSIGALPGGIAANVTPSSGLTGLTADGPVTIILSNPTTSANYTAALQAITFETISDAPNLSGRMIEISANGNGLDSNSATVAISVSPTNDGPQANDDGFFTLLEDASFVISPTDLLANDTDPDLEPLTVTDVLNPINGSVTFMGNGDIRFVPDADYFGPAAFDYEISDADGETSIATVRLTVQSVNDVPELDLDGTASGIDHQDTYFENGPGVALVSADLTLTDRDDSNLAFVTARLTNGLVGDRLFSEGTLPAGITLVVNPSSNLIVDGEIQLSLAGNATLADYRSALQTLRFETSSDRPDVTPRQIEIVANDGEDTSLIAISEILIVPVNDAPVAVNDGPFVLAEDTTLIIAPSALLSNDSDPDGDALTFMSIDNVTNGSAVITGSGDIEFTPDSDYFGPAQFDYVINDGNGETAIGTVTLDVTPVNDTPFIDLDANELGIDFSASYTENDPPIAVVDGTVTLADVDDAQLEGVTLVLTNGRIGDVLSHEALPSGITASITPSSALVVDGTITMTLFGSASLADYQIALQAVRYASVSEDPNETTRTITIQADDGETTSLVATSSIAVTAVNDLPTAVGDGPLTTGENEALTITPAELLGNDIDLDDTNLTITSVSGATNGTVVINGSGNIIYTPDNAYFGSDSFDYEITDPDGAVSTATVAIDVTPINDAPELDANGVAASGVNYTITYTENDAPLSIVAADFDIYDQDDTELESAEIVLTNGQIGDRLTAPGSLGAISIFVSPTGSLVAPGPVTISLVGTGTIAEYEAAFAAIEYANVTEEPDTTPRVLEMTAFDGEDTSIVVTTTINVVSVNDLPVANADQALSIDEDGVLTVDPADLMANDTDLEAAPLVFSGVGNPLNGTVALNGSGLIEFTPDANFFGAAGFEYTITDGDGATASAFVDVLVSSVNDEPDVDLNGGGSGDNYVAQYTENDAPIAVIGSSVAVGDVDDANIESAVVQLTNGQVGDIVSAPANVGPISISVTPSGTLSAPGPVTVLMTGTATLAEYEAALASVLYSSDSESPSTDDRVFSVTVNDGTDDSPAATSTIEVISVNDVPVAQADAGFTMLEDGTITISPLANDTDLDGDVLQIIEIDGVAIAPGETVNIANGSVTLAADGMDVEFVPAADYNGAISFSYRVTDGQASDVSSVSIDVIPVNDAPRPQDDGPVILAEDTSVSFNPIAANDSDPEGDPLTLTAVQGIAVSAGSSVPVDNGTIVVDADGETLLFTPNPDFFGQVVVSYTVSDGTDTASAEIIYDVTPVNDPTLAVSTPSNRTLNDGEIVNLPMGQHFADVDGDALAFAASGLPAGLSINASTGIISGQIASDASQSGPYTITVEATDGLSPVASVSFNMDVLNTIPTASPAQTVPLFEGSDFAYVVGDLFNDADGDVLTIDATGLPVWMSYDVSNGVLTGTVPSDAALFGPVTVALAADDNQGGTAATVVTFVPQNEAPVPTGPAPIIRTQETQDVFFDVSAAFVDGGNDTDPLTFQVTGLPAGLTFAPDSALISGTLEAGTQRVEPYYVIMTADDGQGGVVSQTLTLRVFDLGSAVEEPKFGGVAADEASAFALTPSRLVSATEVSNSSLLDALNEAEDLSGIDLLDDNSLILTAAVDGMDSLNATQSASIVGGAIPEEAFDDLDAAGEWIGAAVSEDTYLPGSSEAVSVENLTIEANRTGAALFIEITMPGDDRSFMDDLTIALRGGDELPAWMKVLRAGFISANPPANVIAVELELSIGEEAKRMVRVDLADGSVVELVDDGKDEKAGAPVIEKPVEPERIRGSK</sequence>
<reference evidence="4" key="1">
    <citation type="journal article" date="2019" name="Int. J. Syst. Evol. Microbiol.">
        <title>The Global Catalogue of Microorganisms (GCM) 10K type strain sequencing project: providing services to taxonomists for standard genome sequencing and annotation.</title>
        <authorList>
            <consortium name="The Broad Institute Genomics Platform"/>
            <consortium name="The Broad Institute Genome Sequencing Center for Infectious Disease"/>
            <person name="Wu L."/>
            <person name="Ma J."/>
        </authorList>
    </citation>
    <scope>NUCLEOTIDE SEQUENCE [LARGE SCALE GENOMIC DNA]</scope>
    <source>
        <strain evidence="4">CCUG 60023</strain>
    </source>
</reference>
<dbReference type="InterPro" id="IPR013783">
    <property type="entry name" value="Ig-like_fold"/>
</dbReference>
<dbReference type="PANTHER" id="PTHR14139:SF2">
    <property type="entry name" value="CALSYNTENIN-1"/>
    <property type="match status" value="1"/>
</dbReference>
<dbReference type="RefSeq" id="WP_377212269.1">
    <property type="nucleotide sequence ID" value="NZ_JBHTJV010000005.1"/>
</dbReference>
<feature type="domain" description="Dystroglycan-type cadherin-like" evidence="2">
    <location>
        <begin position="3198"/>
        <end position="3288"/>
    </location>
</feature>